<evidence type="ECO:0000313" key="2">
    <source>
        <dbReference type="EMBL" id="NBD26608.1"/>
    </source>
</evidence>
<dbReference type="EMBL" id="JAAAMV010000022">
    <property type="protein sequence ID" value="NBD26608.1"/>
    <property type="molecule type" value="Genomic_DNA"/>
</dbReference>
<reference evidence="2 3" key="1">
    <citation type="submission" date="2020-01" db="EMBL/GenBank/DDBJ databases">
        <title>Paenibacillus soybeanensis sp. nov. isolated from the nodules of soybean (Glycine max(L.) Merr).</title>
        <authorList>
            <person name="Wang H."/>
        </authorList>
    </citation>
    <scope>NUCLEOTIDE SEQUENCE [LARGE SCALE GENOMIC DNA]</scope>
    <source>
        <strain evidence="2 3">T1</strain>
    </source>
</reference>
<dbReference type="SUPFAM" id="SSF110857">
    <property type="entry name" value="Gamma-glutamyl cyclotransferase-like"/>
    <property type="match status" value="1"/>
</dbReference>
<evidence type="ECO:0000259" key="1">
    <source>
        <dbReference type="Pfam" id="PF06094"/>
    </source>
</evidence>
<accession>A0ABW9XVA7</accession>
<protein>
    <submittedName>
        <fullName evidence="2">Gamma-glutamylcyclotransferase</fullName>
    </submittedName>
</protein>
<organism evidence="2 3">
    <name type="scientific">Paenibacillus glycinis</name>
    <dbReference type="NCBI Taxonomy" id="2697035"/>
    <lineage>
        <taxon>Bacteria</taxon>
        <taxon>Bacillati</taxon>
        <taxon>Bacillota</taxon>
        <taxon>Bacilli</taxon>
        <taxon>Bacillales</taxon>
        <taxon>Paenibacillaceae</taxon>
        <taxon>Paenibacillus</taxon>
    </lineage>
</organism>
<sequence length="141" mass="16127">MPMPEKTFAVFIYGSLLPGHGNHHVAAPYIRLTQPGVIAGRLVDYGPYPALVRDAEAQAKGASVCGLWITVDERGLREMDELEQFVGIEEENDYDRVWAEDLEASEYRGWVYVWESPRGCPAIEETYWPDYLARRGKKEYE</sequence>
<dbReference type="Pfam" id="PF06094">
    <property type="entry name" value="GGACT"/>
    <property type="match status" value="1"/>
</dbReference>
<keyword evidence="3" id="KW-1185">Reference proteome</keyword>
<dbReference type="CDD" id="cd06661">
    <property type="entry name" value="GGCT_like"/>
    <property type="match status" value="1"/>
</dbReference>
<dbReference type="InterPro" id="IPR036568">
    <property type="entry name" value="GGCT-like_sf"/>
</dbReference>
<evidence type="ECO:0000313" key="3">
    <source>
        <dbReference type="Proteomes" id="UP000665561"/>
    </source>
</evidence>
<dbReference type="InterPro" id="IPR013024">
    <property type="entry name" value="GGCT-like"/>
</dbReference>
<feature type="domain" description="Gamma-glutamylcyclotransferase AIG2-like" evidence="1">
    <location>
        <begin position="10"/>
        <end position="128"/>
    </location>
</feature>
<dbReference type="InterPro" id="IPR009288">
    <property type="entry name" value="AIG2-like_dom"/>
</dbReference>
<dbReference type="Gene3D" id="3.10.490.10">
    <property type="entry name" value="Gamma-glutamyl cyclotransferase-like"/>
    <property type="match status" value="1"/>
</dbReference>
<dbReference type="Proteomes" id="UP000665561">
    <property type="component" value="Unassembled WGS sequence"/>
</dbReference>
<comment type="caution">
    <text evidence="2">The sequence shown here is derived from an EMBL/GenBank/DDBJ whole genome shotgun (WGS) entry which is preliminary data.</text>
</comment>
<gene>
    <name evidence="2" type="ORF">GT019_22265</name>
</gene>
<name>A0ABW9XVA7_9BACL</name>
<proteinExistence type="predicted"/>